<dbReference type="SUPFAM" id="SSF52172">
    <property type="entry name" value="CheY-like"/>
    <property type="match status" value="1"/>
</dbReference>
<dbReference type="InterPro" id="IPR001789">
    <property type="entry name" value="Sig_transdc_resp-reg_receiver"/>
</dbReference>
<dbReference type="SMART" id="SM00862">
    <property type="entry name" value="Trans_reg_C"/>
    <property type="match status" value="1"/>
</dbReference>
<sequence>MPFKICMIEDDSDLAAVVREHLVKYDFEVAICKDFKHVDKFIEEQIPQLILLDINIPYYDGFYWCNEIRRITKVPIIFMSARIEDTDQVRAIISGGDDYVIKPFSHELLLAKINSHLRRNYGEYAPKNLESICGDCSFNKQRFILTCNNNQVDLSKNEAVLIELLFESYPNIIGREKLLASIWDNELFVEENTLNVTISRVRKKFKNLNSKLEVITVRGVGYKVEYEN</sequence>
<feature type="modified residue" description="4-aspartylphosphate" evidence="4">
    <location>
        <position position="53"/>
    </location>
</feature>
<evidence type="ECO:0000256" key="2">
    <source>
        <dbReference type="ARBA" id="ARBA00023125"/>
    </source>
</evidence>
<evidence type="ECO:0000259" key="7">
    <source>
        <dbReference type="PROSITE" id="PS51755"/>
    </source>
</evidence>
<dbReference type="GO" id="GO:0005829">
    <property type="term" value="C:cytosol"/>
    <property type="evidence" value="ECO:0007669"/>
    <property type="project" value="TreeGrafter"/>
</dbReference>
<keyword evidence="1" id="KW-0805">Transcription regulation</keyword>
<dbReference type="Pfam" id="PF00486">
    <property type="entry name" value="Trans_reg_C"/>
    <property type="match status" value="1"/>
</dbReference>
<dbReference type="PROSITE" id="PS50110">
    <property type="entry name" value="RESPONSE_REGULATORY"/>
    <property type="match status" value="1"/>
</dbReference>
<dbReference type="PROSITE" id="PS51755">
    <property type="entry name" value="OMPR_PHOB"/>
    <property type="match status" value="1"/>
</dbReference>
<evidence type="ECO:0000313" key="9">
    <source>
        <dbReference type="Proteomes" id="UP000284731"/>
    </source>
</evidence>
<protein>
    <submittedName>
        <fullName evidence="8">DNA-binding response regulator</fullName>
    </submittedName>
</protein>
<dbReference type="AlphaFoldDB" id="A0A412PF17"/>
<dbReference type="RefSeq" id="WP_118764768.1">
    <property type="nucleotide sequence ID" value="NZ_CABJCF010000002.1"/>
</dbReference>
<name>A0A412PF17_9FIRM</name>
<keyword evidence="2 5" id="KW-0238">DNA-binding</keyword>
<dbReference type="Gene3D" id="1.10.10.10">
    <property type="entry name" value="Winged helix-like DNA-binding domain superfamily/Winged helix DNA-binding domain"/>
    <property type="match status" value="1"/>
</dbReference>
<dbReference type="InterPro" id="IPR036388">
    <property type="entry name" value="WH-like_DNA-bd_sf"/>
</dbReference>
<evidence type="ECO:0000313" key="8">
    <source>
        <dbReference type="EMBL" id="RGT56238.1"/>
    </source>
</evidence>
<gene>
    <name evidence="8" type="ORF">DWX20_05380</name>
</gene>
<evidence type="ECO:0000259" key="6">
    <source>
        <dbReference type="PROSITE" id="PS50110"/>
    </source>
</evidence>
<dbReference type="Proteomes" id="UP000284731">
    <property type="component" value="Unassembled WGS sequence"/>
</dbReference>
<dbReference type="Gene3D" id="3.40.50.2300">
    <property type="match status" value="1"/>
</dbReference>
<dbReference type="SMART" id="SM00448">
    <property type="entry name" value="REC"/>
    <property type="match status" value="1"/>
</dbReference>
<dbReference type="Pfam" id="PF00072">
    <property type="entry name" value="Response_reg"/>
    <property type="match status" value="1"/>
</dbReference>
<reference evidence="8 9" key="1">
    <citation type="submission" date="2018-08" db="EMBL/GenBank/DDBJ databases">
        <title>A genome reference for cultivated species of the human gut microbiota.</title>
        <authorList>
            <person name="Zou Y."/>
            <person name="Xue W."/>
            <person name="Luo G."/>
        </authorList>
    </citation>
    <scope>NUCLEOTIDE SEQUENCE [LARGE SCALE GENOMIC DNA]</scope>
    <source>
        <strain evidence="8 9">AF18-46</strain>
    </source>
</reference>
<comment type="caution">
    <text evidence="8">The sequence shown here is derived from an EMBL/GenBank/DDBJ whole genome shotgun (WGS) entry which is preliminary data.</text>
</comment>
<feature type="domain" description="Response regulatory" evidence="6">
    <location>
        <begin position="4"/>
        <end position="117"/>
    </location>
</feature>
<accession>A0A412PF17</accession>
<evidence type="ECO:0000256" key="4">
    <source>
        <dbReference type="PROSITE-ProRule" id="PRU00169"/>
    </source>
</evidence>
<dbReference type="EMBL" id="QRWX01000002">
    <property type="protein sequence ID" value="RGT56238.1"/>
    <property type="molecule type" value="Genomic_DNA"/>
</dbReference>
<evidence type="ECO:0000256" key="1">
    <source>
        <dbReference type="ARBA" id="ARBA00023015"/>
    </source>
</evidence>
<dbReference type="Gene3D" id="6.10.250.690">
    <property type="match status" value="1"/>
</dbReference>
<dbReference type="SUPFAM" id="SSF46894">
    <property type="entry name" value="C-terminal effector domain of the bipartite response regulators"/>
    <property type="match status" value="1"/>
</dbReference>
<dbReference type="GO" id="GO:0032993">
    <property type="term" value="C:protein-DNA complex"/>
    <property type="evidence" value="ECO:0007669"/>
    <property type="project" value="TreeGrafter"/>
</dbReference>
<dbReference type="PANTHER" id="PTHR48111">
    <property type="entry name" value="REGULATOR OF RPOS"/>
    <property type="match status" value="1"/>
</dbReference>
<keyword evidence="4" id="KW-0597">Phosphoprotein</keyword>
<dbReference type="GO" id="GO:0006355">
    <property type="term" value="P:regulation of DNA-templated transcription"/>
    <property type="evidence" value="ECO:0007669"/>
    <property type="project" value="InterPro"/>
</dbReference>
<evidence type="ECO:0000256" key="5">
    <source>
        <dbReference type="PROSITE-ProRule" id="PRU01091"/>
    </source>
</evidence>
<feature type="domain" description="OmpR/PhoB-type" evidence="7">
    <location>
        <begin position="127"/>
        <end position="226"/>
    </location>
</feature>
<dbReference type="CDD" id="cd00383">
    <property type="entry name" value="trans_reg_C"/>
    <property type="match status" value="1"/>
</dbReference>
<dbReference type="GO" id="GO:0000976">
    <property type="term" value="F:transcription cis-regulatory region binding"/>
    <property type="evidence" value="ECO:0007669"/>
    <property type="project" value="TreeGrafter"/>
</dbReference>
<keyword evidence="3" id="KW-0804">Transcription</keyword>
<dbReference type="InterPro" id="IPR016032">
    <property type="entry name" value="Sig_transdc_resp-reg_C-effctor"/>
</dbReference>
<dbReference type="InterPro" id="IPR011006">
    <property type="entry name" value="CheY-like_superfamily"/>
</dbReference>
<feature type="DNA-binding region" description="OmpR/PhoB-type" evidence="5">
    <location>
        <begin position="127"/>
        <end position="226"/>
    </location>
</feature>
<dbReference type="InterPro" id="IPR001867">
    <property type="entry name" value="OmpR/PhoB-type_DNA-bd"/>
</dbReference>
<dbReference type="PANTHER" id="PTHR48111:SF31">
    <property type="entry name" value="TRANSCRIPTIONAL REGULATORY PROTEIN YXDJ"/>
    <property type="match status" value="1"/>
</dbReference>
<dbReference type="InterPro" id="IPR039420">
    <property type="entry name" value="WalR-like"/>
</dbReference>
<organism evidence="8 9">
    <name type="scientific">Solobacterium moorei</name>
    <dbReference type="NCBI Taxonomy" id="102148"/>
    <lineage>
        <taxon>Bacteria</taxon>
        <taxon>Bacillati</taxon>
        <taxon>Bacillota</taxon>
        <taxon>Erysipelotrichia</taxon>
        <taxon>Erysipelotrichales</taxon>
        <taxon>Erysipelotrichaceae</taxon>
        <taxon>Solobacterium</taxon>
    </lineage>
</organism>
<dbReference type="GO" id="GO:0000156">
    <property type="term" value="F:phosphorelay response regulator activity"/>
    <property type="evidence" value="ECO:0007669"/>
    <property type="project" value="TreeGrafter"/>
</dbReference>
<evidence type="ECO:0000256" key="3">
    <source>
        <dbReference type="ARBA" id="ARBA00023163"/>
    </source>
</evidence>
<proteinExistence type="predicted"/>